<proteinExistence type="predicted"/>
<dbReference type="InterPro" id="IPR000073">
    <property type="entry name" value="AB_hydrolase_1"/>
</dbReference>
<dbReference type="RefSeq" id="WP_145056955.1">
    <property type="nucleotide sequence ID" value="NZ_CP036433.1"/>
</dbReference>
<dbReference type="KEGG" id="lcre:Pla8534_59010"/>
<reference evidence="3 4" key="1">
    <citation type="submission" date="2019-02" db="EMBL/GenBank/DDBJ databases">
        <title>Deep-cultivation of Planctomycetes and their phenomic and genomic characterization uncovers novel biology.</title>
        <authorList>
            <person name="Wiegand S."/>
            <person name="Jogler M."/>
            <person name="Boedeker C."/>
            <person name="Pinto D."/>
            <person name="Vollmers J."/>
            <person name="Rivas-Marin E."/>
            <person name="Kohn T."/>
            <person name="Peeters S.H."/>
            <person name="Heuer A."/>
            <person name="Rast P."/>
            <person name="Oberbeckmann S."/>
            <person name="Bunk B."/>
            <person name="Jeske O."/>
            <person name="Meyerdierks A."/>
            <person name="Storesund J.E."/>
            <person name="Kallscheuer N."/>
            <person name="Luecker S."/>
            <person name="Lage O.M."/>
            <person name="Pohl T."/>
            <person name="Merkel B.J."/>
            <person name="Hornburger P."/>
            <person name="Mueller R.-W."/>
            <person name="Bruemmer F."/>
            <person name="Labrenz M."/>
            <person name="Spormann A.M."/>
            <person name="Op den Camp H."/>
            <person name="Overmann J."/>
            <person name="Amann R."/>
            <person name="Jetten M.S.M."/>
            <person name="Mascher T."/>
            <person name="Medema M.H."/>
            <person name="Devos D.P."/>
            <person name="Kaster A.-K."/>
            <person name="Ovreas L."/>
            <person name="Rohde M."/>
            <person name="Galperin M.Y."/>
            <person name="Jogler C."/>
        </authorList>
    </citation>
    <scope>NUCLEOTIDE SEQUENCE [LARGE SCALE GENOMIC DNA]</scope>
    <source>
        <strain evidence="3 4">Pla85_3_4</strain>
    </source>
</reference>
<name>A0A518E1S3_9BACT</name>
<dbReference type="Proteomes" id="UP000317648">
    <property type="component" value="Chromosome"/>
</dbReference>
<organism evidence="3 4">
    <name type="scientific">Lignipirellula cremea</name>
    <dbReference type="NCBI Taxonomy" id="2528010"/>
    <lineage>
        <taxon>Bacteria</taxon>
        <taxon>Pseudomonadati</taxon>
        <taxon>Planctomycetota</taxon>
        <taxon>Planctomycetia</taxon>
        <taxon>Pirellulales</taxon>
        <taxon>Pirellulaceae</taxon>
        <taxon>Lignipirellula</taxon>
    </lineage>
</organism>
<feature type="signal peptide" evidence="1">
    <location>
        <begin position="1"/>
        <end position="32"/>
    </location>
</feature>
<sequence length="318" mass="35163" precursor="true">MRNPYRVGARLSTWVVMLLVALALGAPVTAQAQEEKEKKIPAPETLVLPTKDGVLLACTWYGSIEGKKAVPIILMHGEGGNRKQFDALASKLQGLGFAVISFDMRGHGDSNRMQNNRELPAPERMNRLQWEAVVGFDLQTVKQFLLDKNDNEELNIDALGMVAADMSAILAVNWVLLDYSWTDLPGRRQGKDIKALVLLSPQRSFKGMSLVPRTLLSGPMAVQSVLITNGSQEPGPHADALKIYETLRQTHPEAPAAQKRANEMLFMVEKTTKLQSVALLDPKLSLGVDNMIAAFLKWRLVDRQENFLWASRKPAAGN</sequence>
<gene>
    <name evidence="3" type="ORF">Pla8534_59010</name>
</gene>
<evidence type="ECO:0000313" key="4">
    <source>
        <dbReference type="Proteomes" id="UP000317648"/>
    </source>
</evidence>
<accession>A0A518E1S3</accession>
<keyword evidence="1" id="KW-0732">Signal</keyword>
<dbReference type="Pfam" id="PF00561">
    <property type="entry name" value="Abhydrolase_1"/>
    <property type="match status" value="1"/>
</dbReference>
<dbReference type="EMBL" id="CP036433">
    <property type="protein sequence ID" value="QDU98040.1"/>
    <property type="molecule type" value="Genomic_DNA"/>
</dbReference>
<dbReference type="SUPFAM" id="SSF53474">
    <property type="entry name" value="alpha/beta-Hydrolases"/>
    <property type="match status" value="1"/>
</dbReference>
<evidence type="ECO:0000313" key="3">
    <source>
        <dbReference type="EMBL" id="QDU98040.1"/>
    </source>
</evidence>
<protein>
    <submittedName>
        <fullName evidence="3">Alpha/beta hydrolase family protein</fullName>
    </submittedName>
</protein>
<keyword evidence="3" id="KW-0378">Hydrolase</keyword>
<feature type="chain" id="PRO_5022083534" evidence="1">
    <location>
        <begin position="33"/>
        <end position="318"/>
    </location>
</feature>
<feature type="domain" description="AB hydrolase-1" evidence="2">
    <location>
        <begin position="71"/>
        <end position="201"/>
    </location>
</feature>
<dbReference type="OrthoDB" id="282214at2"/>
<keyword evidence="4" id="KW-1185">Reference proteome</keyword>
<evidence type="ECO:0000259" key="2">
    <source>
        <dbReference type="Pfam" id="PF00561"/>
    </source>
</evidence>
<evidence type="ECO:0000256" key="1">
    <source>
        <dbReference type="SAM" id="SignalP"/>
    </source>
</evidence>
<dbReference type="InterPro" id="IPR029058">
    <property type="entry name" value="AB_hydrolase_fold"/>
</dbReference>
<dbReference type="GO" id="GO:0016787">
    <property type="term" value="F:hydrolase activity"/>
    <property type="evidence" value="ECO:0007669"/>
    <property type="project" value="UniProtKB-KW"/>
</dbReference>
<dbReference type="Gene3D" id="3.40.50.1820">
    <property type="entry name" value="alpha/beta hydrolase"/>
    <property type="match status" value="1"/>
</dbReference>
<dbReference type="AlphaFoldDB" id="A0A518E1S3"/>